<protein>
    <submittedName>
        <fullName evidence="6">DNA-binding transcriptional regulator, AcrR family</fullName>
    </submittedName>
</protein>
<keyword evidence="1" id="KW-0805">Transcription regulation</keyword>
<dbReference type="GO" id="GO:0000976">
    <property type="term" value="F:transcription cis-regulatory region binding"/>
    <property type="evidence" value="ECO:0007669"/>
    <property type="project" value="TreeGrafter"/>
</dbReference>
<evidence type="ECO:0000313" key="6">
    <source>
        <dbReference type="EMBL" id="SDS68734.1"/>
    </source>
</evidence>
<gene>
    <name evidence="6" type="ORF">SAMN04488570_2447</name>
</gene>
<dbReference type="GO" id="GO:0003700">
    <property type="term" value="F:DNA-binding transcription factor activity"/>
    <property type="evidence" value="ECO:0007669"/>
    <property type="project" value="TreeGrafter"/>
</dbReference>
<proteinExistence type="predicted"/>
<keyword evidence="3" id="KW-0804">Transcription</keyword>
<dbReference type="PROSITE" id="PS50977">
    <property type="entry name" value="HTH_TETR_2"/>
    <property type="match status" value="1"/>
</dbReference>
<dbReference type="SUPFAM" id="SSF46689">
    <property type="entry name" value="Homeodomain-like"/>
    <property type="match status" value="1"/>
</dbReference>
<accession>A0A1H1U8E7</accession>
<dbReference type="PANTHER" id="PTHR30055">
    <property type="entry name" value="HTH-TYPE TRANSCRIPTIONAL REGULATOR RUTR"/>
    <property type="match status" value="1"/>
</dbReference>
<dbReference type="InterPro" id="IPR009057">
    <property type="entry name" value="Homeodomain-like_sf"/>
</dbReference>
<dbReference type="Gene3D" id="1.10.357.10">
    <property type="entry name" value="Tetracycline Repressor, domain 2"/>
    <property type="match status" value="1"/>
</dbReference>
<dbReference type="Proteomes" id="UP000198859">
    <property type="component" value="Chromosome I"/>
</dbReference>
<name>A0A1H1U8E7_9ACTN</name>
<keyword evidence="7" id="KW-1185">Reference proteome</keyword>
<dbReference type="PANTHER" id="PTHR30055:SF238">
    <property type="entry name" value="MYCOFACTOCIN BIOSYNTHESIS TRANSCRIPTIONAL REGULATOR MFTR-RELATED"/>
    <property type="match status" value="1"/>
</dbReference>
<organism evidence="6 7">
    <name type="scientific">Nocardioides scoriae</name>
    <dbReference type="NCBI Taxonomy" id="642780"/>
    <lineage>
        <taxon>Bacteria</taxon>
        <taxon>Bacillati</taxon>
        <taxon>Actinomycetota</taxon>
        <taxon>Actinomycetes</taxon>
        <taxon>Propionibacteriales</taxon>
        <taxon>Nocardioidaceae</taxon>
        <taxon>Nocardioides</taxon>
    </lineage>
</organism>
<dbReference type="Gene3D" id="1.10.10.60">
    <property type="entry name" value="Homeodomain-like"/>
    <property type="match status" value="1"/>
</dbReference>
<evidence type="ECO:0000256" key="1">
    <source>
        <dbReference type="ARBA" id="ARBA00023015"/>
    </source>
</evidence>
<evidence type="ECO:0000259" key="5">
    <source>
        <dbReference type="PROSITE" id="PS50977"/>
    </source>
</evidence>
<feature type="domain" description="HTH tetR-type" evidence="5">
    <location>
        <begin position="12"/>
        <end position="72"/>
    </location>
</feature>
<sequence>MSSEPLQDRRRHRTEREIAAAALDLFEQHGVDGTTVDDIARVAGVSARTVFRYATTKERAALIADHEVEARVDRGLDALRADHPLVPQLEALWRAVLTALGDGRSESGSHALRLWRLAAREPRLLLAAIAQDEERLARFQARLADRLDLDPLAVRVVLESTSAVVRVALDRWASDPAAHELVATYDAACRALGDHSGLPLDR</sequence>
<dbReference type="InterPro" id="IPR001647">
    <property type="entry name" value="HTH_TetR"/>
</dbReference>
<reference evidence="7" key="1">
    <citation type="submission" date="2016-10" db="EMBL/GenBank/DDBJ databases">
        <authorList>
            <person name="Varghese N."/>
            <person name="Submissions S."/>
        </authorList>
    </citation>
    <scope>NUCLEOTIDE SEQUENCE [LARGE SCALE GENOMIC DNA]</scope>
    <source>
        <strain evidence="7">DSM 22127</strain>
    </source>
</reference>
<evidence type="ECO:0000313" key="7">
    <source>
        <dbReference type="Proteomes" id="UP000198859"/>
    </source>
</evidence>
<dbReference type="AlphaFoldDB" id="A0A1H1U8E7"/>
<dbReference type="STRING" id="642780.SAMN04488570_2447"/>
<evidence type="ECO:0000256" key="2">
    <source>
        <dbReference type="ARBA" id="ARBA00023125"/>
    </source>
</evidence>
<dbReference type="Pfam" id="PF00440">
    <property type="entry name" value="TetR_N"/>
    <property type="match status" value="1"/>
</dbReference>
<dbReference type="EMBL" id="LT629757">
    <property type="protein sequence ID" value="SDS68734.1"/>
    <property type="molecule type" value="Genomic_DNA"/>
</dbReference>
<dbReference type="InterPro" id="IPR050109">
    <property type="entry name" value="HTH-type_TetR-like_transc_reg"/>
</dbReference>
<dbReference type="RefSeq" id="WP_172833906.1">
    <property type="nucleotide sequence ID" value="NZ_LT629757.1"/>
</dbReference>
<keyword evidence="2 4" id="KW-0238">DNA-binding</keyword>
<evidence type="ECO:0000256" key="3">
    <source>
        <dbReference type="ARBA" id="ARBA00023163"/>
    </source>
</evidence>
<evidence type="ECO:0000256" key="4">
    <source>
        <dbReference type="PROSITE-ProRule" id="PRU00335"/>
    </source>
</evidence>
<feature type="DNA-binding region" description="H-T-H motif" evidence="4">
    <location>
        <begin position="35"/>
        <end position="54"/>
    </location>
</feature>